<evidence type="ECO:0000256" key="4">
    <source>
        <dbReference type="ARBA" id="ARBA00022737"/>
    </source>
</evidence>
<feature type="domain" description="C2H2-type" evidence="13">
    <location>
        <begin position="699"/>
        <end position="726"/>
    </location>
</feature>
<evidence type="ECO:0000256" key="12">
    <source>
        <dbReference type="SAM" id="MobiDB-lite"/>
    </source>
</evidence>
<dbReference type="GO" id="GO:0005634">
    <property type="term" value="C:nucleus"/>
    <property type="evidence" value="ECO:0007669"/>
    <property type="project" value="UniProtKB-SubCell"/>
</dbReference>
<dbReference type="InterPro" id="IPR036236">
    <property type="entry name" value="Znf_C2H2_sf"/>
</dbReference>
<feature type="compositionally biased region" description="Low complexity" evidence="12">
    <location>
        <begin position="757"/>
        <end position="770"/>
    </location>
</feature>
<keyword evidence="9" id="KW-0804">Transcription</keyword>
<dbReference type="Gene3D" id="3.30.160.60">
    <property type="entry name" value="Classic Zinc Finger"/>
    <property type="match status" value="7"/>
</dbReference>
<feature type="domain" description="C2H2-type" evidence="13">
    <location>
        <begin position="860"/>
        <end position="887"/>
    </location>
</feature>
<dbReference type="FunFam" id="3.30.160.60:FF:000624">
    <property type="entry name" value="zinc finger protein 697"/>
    <property type="match status" value="1"/>
</dbReference>
<evidence type="ECO:0000256" key="6">
    <source>
        <dbReference type="ARBA" id="ARBA00022833"/>
    </source>
</evidence>
<evidence type="ECO:0000256" key="10">
    <source>
        <dbReference type="ARBA" id="ARBA00023242"/>
    </source>
</evidence>
<evidence type="ECO:0000256" key="11">
    <source>
        <dbReference type="PROSITE-ProRule" id="PRU00042"/>
    </source>
</evidence>
<keyword evidence="7" id="KW-0805">Transcription regulation</keyword>
<dbReference type="Pfam" id="PF13894">
    <property type="entry name" value="zf-C2H2_4"/>
    <property type="match status" value="2"/>
</dbReference>
<feature type="domain" description="C2H2-type" evidence="13">
    <location>
        <begin position="615"/>
        <end position="642"/>
    </location>
</feature>
<evidence type="ECO:0000256" key="3">
    <source>
        <dbReference type="ARBA" id="ARBA00022723"/>
    </source>
</evidence>
<accession>A0ABD3WV18</accession>
<keyword evidence="10" id="KW-0539">Nucleus</keyword>
<dbReference type="AlphaFoldDB" id="A0ABD3WV18"/>
<comment type="subcellular location">
    <subcellularLocation>
        <location evidence="2">Nucleus</location>
    </subcellularLocation>
</comment>
<feature type="domain" description="C2H2-type" evidence="13">
    <location>
        <begin position="888"/>
        <end position="911"/>
    </location>
</feature>
<proteinExistence type="predicted"/>
<dbReference type="InterPro" id="IPR013087">
    <property type="entry name" value="Znf_C2H2_type"/>
</dbReference>
<dbReference type="Pfam" id="PF00096">
    <property type="entry name" value="zf-C2H2"/>
    <property type="match status" value="2"/>
</dbReference>
<name>A0ABD3WV18_SINWO</name>
<sequence length="942" mass="104599">MLNEHNSAEYKKALQDLIKLEIQTLIKRLAEIGEESLFLTASLNDKTCSQYGSQRGEGFLGYKGELQKQFLIFCADIISRENEEDEGEMATSYSGLDSEKDLNMQVYVMAHEMEKASPQIAMATIPQSIQLAVHTPQTQARNLTRSSPYNVPVSSKTINGVMHQYPRQKVNDTISGNGGNQSQQNNGGIQTTSSNKSQLQHKGNKNAMQEVRVTEDTNFIPAIQIKEEPWTDYPTETGSNASCIIPIQSRNIQSLNSYDSAQISAHKQAPDNSSSLTRVPGDPVGCNIKDMATETGVQQTEQVFAQTSSKQVRKSDKYTNKQESSMLWKTLTDSTKVVNDFFPVRPIYAQNSGSGSSDITSNSTSGILLNHSNQNLPCNNDMTGESGVLNVTAQEQAIRSSSQIAKSTTQPLITNVSLVLNGTPAASISSSFGIQASTSSIIPQTSPSLNRGNISQLSPEMNRSSIGMSQTVEGGKSNLMLQTSQGLHDGTLAQTSPGITTIIAQTSPVTTNSIMQQSSFGLDNGILSRSSPGDMDQSSDTDFFPVFPLDLSQHNNRQKKRRGPPRRVHEPSYMSGFIQEVEPFRPFVCTVCGSRTRWRGDMIKHMRIHTGEKPFKCDICNCGFATNSAYHVHMRRHREKDLHHCSICGRSFMKINAYNTHMRRHKVRALHQCTICDRYFTSSTAYETHMLRHKGEENLQCSFCNQTFTKKEDFKNHMASHPEDSSKALDFATNQNLQESSSSLSASETGEGHSNLSVSGYISHSSSVESSPEKDDEGSNSSKQPVDLSSERAERLESENDNASYPDPNQILIIQEPGYNEEIAPPHILKPFVCTVCGKRSKWRTDIIKHMRIHTGEKPYNCELCGKPFANSSAYHVHMRGHKGENLHHCKDCNLGFVDKAKYNRHMKVTHNIMPYTCPKCTMGFPSKSKRQKHMLQSHAVS</sequence>
<dbReference type="FunFam" id="3.30.160.60:FF:000417">
    <property type="entry name" value="Zinc finger protein"/>
    <property type="match status" value="1"/>
</dbReference>
<dbReference type="PANTHER" id="PTHR16515:SF2">
    <property type="entry name" value="PR DOMAIN ZINC FINGER PROTEIN 4"/>
    <property type="match status" value="1"/>
</dbReference>
<dbReference type="Proteomes" id="UP001634394">
    <property type="component" value="Unassembled WGS sequence"/>
</dbReference>
<comment type="function">
    <text evidence="1">May be involved in transcriptional regulation.</text>
</comment>
<feature type="region of interest" description="Disordered" evidence="12">
    <location>
        <begin position="170"/>
        <end position="206"/>
    </location>
</feature>
<evidence type="ECO:0000259" key="13">
    <source>
        <dbReference type="PROSITE" id="PS50157"/>
    </source>
</evidence>
<feature type="compositionally biased region" description="Low complexity" evidence="12">
    <location>
        <begin position="736"/>
        <end position="749"/>
    </location>
</feature>
<feature type="domain" description="C2H2-type" evidence="13">
    <location>
        <begin position="671"/>
        <end position="698"/>
    </location>
</feature>
<feature type="region of interest" description="Disordered" evidence="12">
    <location>
        <begin position="736"/>
        <end position="808"/>
    </location>
</feature>
<feature type="domain" description="C2H2-type" evidence="13">
    <location>
        <begin position="916"/>
        <end position="942"/>
    </location>
</feature>
<dbReference type="SUPFAM" id="SSF57667">
    <property type="entry name" value="beta-beta-alpha zinc fingers"/>
    <property type="match status" value="5"/>
</dbReference>
<keyword evidence="5 11" id="KW-0863">Zinc-finger</keyword>
<feature type="compositionally biased region" description="Basic residues" evidence="12">
    <location>
        <begin position="556"/>
        <end position="566"/>
    </location>
</feature>
<dbReference type="PROSITE" id="PS00028">
    <property type="entry name" value="ZINC_FINGER_C2H2_1"/>
    <property type="match status" value="7"/>
</dbReference>
<dbReference type="SMART" id="SM00355">
    <property type="entry name" value="ZnF_C2H2"/>
    <property type="match status" value="9"/>
</dbReference>
<evidence type="ECO:0000313" key="14">
    <source>
        <dbReference type="EMBL" id="KAL3877820.1"/>
    </source>
</evidence>
<feature type="region of interest" description="Disordered" evidence="12">
    <location>
        <begin position="549"/>
        <end position="571"/>
    </location>
</feature>
<evidence type="ECO:0000256" key="8">
    <source>
        <dbReference type="ARBA" id="ARBA00023125"/>
    </source>
</evidence>
<dbReference type="PROSITE" id="PS50157">
    <property type="entry name" value="ZINC_FINGER_C2H2_2"/>
    <property type="match status" value="9"/>
</dbReference>
<dbReference type="GO" id="GO:0003677">
    <property type="term" value="F:DNA binding"/>
    <property type="evidence" value="ECO:0007669"/>
    <property type="project" value="UniProtKB-KW"/>
</dbReference>
<keyword evidence="4" id="KW-0677">Repeat</keyword>
<dbReference type="GO" id="GO:0008270">
    <property type="term" value="F:zinc ion binding"/>
    <property type="evidence" value="ECO:0007669"/>
    <property type="project" value="UniProtKB-KW"/>
</dbReference>
<reference evidence="14 15" key="1">
    <citation type="submission" date="2024-11" db="EMBL/GenBank/DDBJ databases">
        <title>Chromosome-level genome assembly of the freshwater bivalve Anodonta woodiana.</title>
        <authorList>
            <person name="Chen X."/>
        </authorList>
    </citation>
    <scope>NUCLEOTIDE SEQUENCE [LARGE SCALE GENOMIC DNA]</scope>
    <source>
        <strain evidence="14">MN2024</strain>
        <tissue evidence="14">Gills</tissue>
    </source>
</reference>
<feature type="compositionally biased region" description="Polar residues" evidence="12">
    <location>
        <begin position="191"/>
        <end position="201"/>
    </location>
</feature>
<feature type="domain" description="C2H2-type" evidence="13">
    <location>
        <begin position="587"/>
        <end position="614"/>
    </location>
</feature>
<dbReference type="EMBL" id="JBJQND010000005">
    <property type="protein sequence ID" value="KAL3877820.1"/>
    <property type="molecule type" value="Genomic_DNA"/>
</dbReference>
<keyword evidence="15" id="KW-1185">Reference proteome</keyword>
<keyword evidence="6" id="KW-0862">Zinc</keyword>
<feature type="compositionally biased region" description="Low complexity" evidence="12">
    <location>
        <begin position="180"/>
        <end position="190"/>
    </location>
</feature>
<dbReference type="FunFam" id="3.30.160.60:FF:000097">
    <property type="entry name" value="Zinc finger protein"/>
    <property type="match status" value="1"/>
</dbReference>
<protein>
    <recommendedName>
        <fullName evidence="13">C2H2-type domain-containing protein</fullName>
    </recommendedName>
</protein>
<organism evidence="14 15">
    <name type="scientific">Sinanodonta woodiana</name>
    <name type="common">Chinese pond mussel</name>
    <name type="synonym">Anodonta woodiana</name>
    <dbReference type="NCBI Taxonomy" id="1069815"/>
    <lineage>
        <taxon>Eukaryota</taxon>
        <taxon>Metazoa</taxon>
        <taxon>Spiralia</taxon>
        <taxon>Lophotrochozoa</taxon>
        <taxon>Mollusca</taxon>
        <taxon>Bivalvia</taxon>
        <taxon>Autobranchia</taxon>
        <taxon>Heteroconchia</taxon>
        <taxon>Palaeoheterodonta</taxon>
        <taxon>Unionida</taxon>
        <taxon>Unionoidea</taxon>
        <taxon>Unionidae</taxon>
        <taxon>Unioninae</taxon>
        <taxon>Sinanodonta</taxon>
    </lineage>
</organism>
<evidence type="ECO:0000256" key="9">
    <source>
        <dbReference type="ARBA" id="ARBA00023163"/>
    </source>
</evidence>
<feature type="compositionally biased region" description="Basic and acidic residues" evidence="12">
    <location>
        <begin position="789"/>
        <end position="798"/>
    </location>
</feature>
<evidence type="ECO:0000256" key="2">
    <source>
        <dbReference type="ARBA" id="ARBA00004123"/>
    </source>
</evidence>
<feature type="domain" description="C2H2-type" evidence="13">
    <location>
        <begin position="643"/>
        <end position="665"/>
    </location>
</feature>
<dbReference type="PANTHER" id="PTHR16515">
    <property type="entry name" value="PR DOMAIN ZINC FINGER PROTEIN"/>
    <property type="match status" value="1"/>
</dbReference>
<feature type="domain" description="C2H2-type" evidence="13">
    <location>
        <begin position="832"/>
        <end position="859"/>
    </location>
</feature>
<keyword evidence="3" id="KW-0479">Metal-binding</keyword>
<gene>
    <name evidence="14" type="ORF">ACJMK2_035464</name>
</gene>
<evidence type="ECO:0000256" key="1">
    <source>
        <dbReference type="ARBA" id="ARBA00003767"/>
    </source>
</evidence>
<evidence type="ECO:0000313" key="15">
    <source>
        <dbReference type="Proteomes" id="UP001634394"/>
    </source>
</evidence>
<comment type="caution">
    <text evidence="14">The sequence shown here is derived from an EMBL/GenBank/DDBJ whole genome shotgun (WGS) entry which is preliminary data.</text>
</comment>
<evidence type="ECO:0000256" key="7">
    <source>
        <dbReference type="ARBA" id="ARBA00023015"/>
    </source>
</evidence>
<keyword evidence="8" id="KW-0238">DNA-binding</keyword>
<evidence type="ECO:0000256" key="5">
    <source>
        <dbReference type="ARBA" id="ARBA00022771"/>
    </source>
</evidence>
<dbReference type="InterPro" id="IPR050331">
    <property type="entry name" value="Zinc_finger"/>
</dbReference>
<dbReference type="FunFam" id="3.30.160.60:FF:001498">
    <property type="entry name" value="Zinc finger protein 404"/>
    <property type="match status" value="1"/>
</dbReference>